<feature type="active site" description="Acyl-ester intermediate" evidence="7">
    <location>
        <position position="135"/>
    </location>
</feature>
<proteinExistence type="inferred from homology"/>
<dbReference type="GO" id="GO:0008360">
    <property type="term" value="P:regulation of cell shape"/>
    <property type="evidence" value="ECO:0007669"/>
    <property type="project" value="UniProtKB-KW"/>
</dbReference>
<dbReference type="Pfam" id="PF00768">
    <property type="entry name" value="Peptidase_S11"/>
    <property type="match status" value="1"/>
</dbReference>
<sequence length="356" mass="38304">MLTIFHLQLILQLLNFSLNHWTEEILSGVKCTNKLLSLFLIGVSCISLIGCGAAKEEESVTTYDLYDTSFSYGITHNGATSDVELFAKELCVTGNEDLGTSAVDSQVASGAAAFNITEQTTVYAQSVHEKLYPASTTKILTAYIACIKGNLDDYYTVSTNAVDQASDSSVINLRAGDVITLRDLLYGLMLRSGNDAAVAIAEGISGDVESFAAEMNATAKALGATNSNFITPNGLHDENHYTTVYDMYLILNAALENQDFYNIFTATSYTANYTSGGAAKTAEWHTTNQYLTGKVNKPSGFTILGGKTGTTGAAGYCLVLLSENEDGDKIISIVFNADCRSNLYLLMNEILTNYCT</sequence>
<evidence type="ECO:0000313" key="11">
    <source>
        <dbReference type="EMBL" id="QFJ56254.1"/>
    </source>
</evidence>
<dbReference type="InterPro" id="IPR018044">
    <property type="entry name" value="Peptidase_S11"/>
</dbReference>
<evidence type="ECO:0000256" key="4">
    <source>
        <dbReference type="ARBA" id="ARBA00022960"/>
    </source>
</evidence>
<reference evidence="12" key="1">
    <citation type="submission" date="2019-08" db="EMBL/GenBank/DDBJ databases">
        <title>Complete Genome Sequence of the Polysaccharide-Degrading Rumen Bacterium Pseudobutyrivibrio xylanivorans MA3014.</title>
        <authorList>
            <person name="Palevich N."/>
            <person name="Maclean P.H."/>
            <person name="Kelly W.J."/>
            <person name="Leahy S.C."/>
            <person name="Rakonjac J."/>
            <person name="Attwood G.T."/>
        </authorList>
    </citation>
    <scope>NUCLEOTIDE SEQUENCE [LARGE SCALE GENOMIC DNA]</scope>
    <source>
        <strain evidence="12">MA3014</strain>
    </source>
</reference>
<dbReference type="GO" id="GO:0071555">
    <property type="term" value="P:cell wall organization"/>
    <property type="evidence" value="ECO:0007669"/>
    <property type="project" value="UniProtKB-KW"/>
</dbReference>
<dbReference type="GO" id="GO:0006508">
    <property type="term" value="P:proteolysis"/>
    <property type="evidence" value="ECO:0007669"/>
    <property type="project" value="InterPro"/>
</dbReference>
<dbReference type="SUPFAM" id="SSF56601">
    <property type="entry name" value="beta-lactamase/transpeptidase-like"/>
    <property type="match status" value="1"/>
</dbReference>
<dbReference type="OrthoDB" id="9791132at2"/>
<feature type="binding site" evidence="8">
    <location>
        <position position="307"/>
    </location>
    <ligand>
        <name>substrate</name>
    </ligand>
</feature>
<keyword evidence="11" id="KW-0645">Protease</keyword>
<dbReference type="GO" id="GO:0009002">
    <property type="term" value="F:serine-type D-Ala-D-Ala carboxypeptidase activity"/>
    <property type="evidence" value="ECO:0007669"/>
    <property type="project" value="InterPro"/>
</dbReference>
<organism evidence="11 12">
    <name type="scientific">Pseudobutyrivibrio xylanivorans</name>
    <dbReference type="NCBI Taxonomy" id="185007"/>
    <lineage>
        <taxon>Bacteria</taxon>
        <taxon>Bacillati</taxon>
        <taxon>Bacillota</taxon>
        <taxon>Clostridia</taxon>
        <taxon>Lachnospirales</taxon>
        <taxon>Lachnospiraceae</taxon>
        <taxon>Pseudobutyrivibrio</taxon>
    </lineage>
</organism>
<dbReference type="Proteomes" id="UP000327030">
    <property type="component" value="Chromosome 1"/>
</dbReference>
<evidence type="ECO:0000256" key="2">
    <source>
        <dbReference type="ARBA" id="ARBA00022729"/>
    </source>
</evidence>
<feature type="active site" evidence="7">
    <location>
        <position position="192"/>
    </location>
</feature>
<evidence type="ECO:0000259" key="10">
    <source>
        <dbReference type="Pfam" id="PF00768"/>
    </source>
</evidence>
<name>A0A5P6VW36_PSEXY</name>
<dbReference type="KEGG" id="pxv:FXF36_12345"/>
<dbReference type="InterPro" id="IPR001967">
    <property type="entry name" value="Peptidase_S11_N"/>
</dbReference>
<dbReference type="InterPro" id="IPR012338">
    <property type="entry name" value="Beta-lactam/transpept-like"/>
</dbReference>
<keyword evidence="6" id="KW-0961">Cell wall biogenesis/degradation</keyword>
<evidence type="ECO:0000256" key="6">
    <source>
        <dbReference type="ARBA" id="ARBA00023316"/>
    </source>
</evidence>
<evidence type="ECO:0000256" key="5">
    <source>
        <dbReference type="ARBA" id="ARBA00022984"/>
    </source>
</evidence>
<keyword evidence="3" id="KW-0378">Hydrolase</keyword>
<gene>
    <name evidence="11" type="ORF">FXF36_12345</name>
</gene>
<dbReference type="PANTHER" id="PTHR21581">
    <property type="entry name" value="D-ALANYL-D-ALANINE CARBOXYPEPTIDASE"/>
    <property type="match status" value="1"/>
</dbReference>
<evidence type="ECO:0000256" key="3">
    <source>
        <dbReference type="ARBA" id="ARBA00022801"/>
    </source>
</evidence>
<evidence type="ECO:0000313" key="12">
    <source>
        <dbReference type="Proteomes" id="UP000327030"/>
    </source>
</evidence>
<accession>A0A5P6VW36</accession>
<evidence type="ECO:0000256" key="7">
    <source>
        <dbReference type="PIRSR" id="PIRSR618044-1"/>
    </source>
</evidence>
<evidence type="ECO:0000256" key="1">
    <source>
        <dbReference type="ARBA" id="ARBA00007164"/>
    </source>
</evidence>
<evidence type="ECO:0000256" key="9">
    <source>
        <dbReference type="RuleBase" id="RU004016"/>
    </source>
</evidence>
<keyword evidence="11" id="KW-0121">Carboxypeptidase</keyword>
<dbReference type="PANTHER" id="PTHR21581:SF33">
    <property type="entry name" value="D-ALANYL-D-ALANINE CARBOXYPEPTIDASE DACB"/>
    <property type="match status" value="1"/>
</dbReference>
<comment type="similarity">
    <text evidence="1 9">Belongs to the peptidase S11 family.</text>
</comment>
<dbReference type="EMBL" id="CP043028">
    <property type="protein sequence ID" value="QFJ56254.1"/>
    <property type="molecule type" value="Genomic_DNA"/>
</dbReference>
<dbReference type="PRINTS" id="PR00725">
    <property type="entry name" value="DADACBPTASE1"/>
</dbReference>
<dbReference type="Gene3D" id="3.40.710.10">
    <property type="entry name" value="DD-peptidase/beta-lactamase superfamily"/>
    <property type="match status" value="1"/>
</dbReference>
<dbReference type="AlphaFoldDB" id="A0A5P6VW36"/>
<keyword evidence="2" id="KW-0732">Signal</keyword>
<feature type="active site" description="Proton acceptor" evidence="7">
    <location>
        <position position="138"/>
    </location>
</feature>
<evidence type="ECO:0000256" key="8">
    <source>
        <dbReference type="PIRSR" id="PIRSR618044-2"/>
    </source>
</evidence>
<keyword evidence="4" id="KW-0133">Cell shape</keyword>
<protein>
    <submittedName>
        <fullName evidence="11">D-alanyl-D-alanine carboxypeptidase</fullName>
    </submittedName>
</protein>
<keyword evidence="5" id="KW-0573">Peptidoglycan synthesis</keyword>
<feature type="domain" description="Peptidase S11 D-alanyl-D-alanine carboxypeptidase A N-terminal" evidence="10">
    <location>
        <begin position="118"/>
        <end position="338"/>
    </location>
</feature>
<dbReference type="GO" id="GO:0009252">
    <property type="term" value="P:peptidoglycan biosynthetic process"/>
    <property type="evidence" value="ECO:0007669"/>
    <property type="project" value="UniProtKB-KW"/>
</dbReference>